<accession>A0AAD5VGR5</accession>
<dbReference type="EMBL" id="JANIEX010001510">
    <property type="protein sequence ID" value="KAJ3557149.1"/>
    <property type="molecule type" value="Genomic_DNA"/>
</dbReference>
<dbReference type="Pfam" id="PF22041">
    <property type="entry name" value="GST_C_7"/>
    <property type="match status" value="1"/>
</dbReference>
<reference evidence="2" key="1">
    <citation type="submission" date="2022-07" db="EMBL/GenBank/DDBJ databases">
        <title>Genome Sequence of Leucocoprinus birnbaumii.</title>
        <authorList>
            <person name="Buettner E."/>
        </authorList>
    </citation>
    <scope>NUCLEOTIDE SEQUENCE</scope>
    <source>
        <strain evidence="2">VT141</strain>
    </source>
</reference>
<dbReference type="Gene3D" id="1.20.1050.10">
    <property type="match status" value="1"/>
</dbReference>
<dbReference type="SUPFAM" id="SSF47616">
    <property type="entry name" value="GST C-terminal domain-like"/>
    <property type="match status" value="1"/>
</dbReference>
<comment type="caution">
    <text evidence="2">The sequence shown here is derived from an EMBL/GenBank/DDBJ whole genome shotgun (WGS) entry which is preliminary data.</text>
</comment>
<dbReference type="SUPFAM" id="SSF52833">
    <property type="entry name" value="Thioredoxin-like"/>
    <property type="match status" value="1"/>
</dbReference>
<dbReference type="InterPro" id="IPR004045">
    <property type="entry name" value="Glutathione_S-Trfase_N"/>
</dbReference>
<dbReference type="PROSITE" id="PS50404">
    <property type="entry name" value="GST_NTER"/>
    <property type="match status" value="1"/>
</dbReference>
<evidence type="ECO:0000259" key="1">
    <source>
        <dbReference type="PROSITE" id="PS50404"/>
    </source>
</evidence>
<dbReference type="InterPro" id="IPR036282">
    <property type="entry name" value="Glutathione-S-Trfase_C_sf"/>
</dbReference>
<dbReference type="Pfam" id="PF13417">
    <property type="entry name" value="GST_N_3"/>
    <property type="match status" value="1"/>
</dbReference>
<sequence>MITLYDIVGKPPIKCWSSNPWKARYVLNYKKLPYRSVYLDYEKVGSTVREAGVPPSRFKPDGSLVHTSPSIIDDATRAKVTDSYIIAEYLDKQYPDTPKVFPPGTEALQAAFYQHFNDRFAEAALLLVPCIPKILVKESTLEYFNGNMLAILGKPVDQLKPVGEELEKLWGRLFALFDAMDGWYGKSSGPFLVGDQPSFGDLTVAASLMGMKILFGEDSDDWKKVSAANRGRWSKLLSDLEAYASVGN</sequence>
<proteinExistence type="predicted"/>
<feature type="domain" description="GST N-terminal" evidence="1">
    <location>
        <begin position="7"/>
        <end position="98"/>
    </location>
</feature>
<gene>
    <name evidence="2" type="ORF">NP233_g11816</name>
</gene>
<evidence type="ECO:0000313" key="2">
    <source>
        <dbReference type="EMBL" id="KAJ3557149.1"/>
    </source>
</evidence>
<dbReference type="InterPro" id="IPR054416">
    <property type="entry name" value="GST_UstS-like_C"/>
</dbReference>
<protein>
    <recommendedName>
        <fullName evidence="1">GST N-terminal domain-containing protein</fullName>
    </recommendedName>
</protein>
<dbReference type="AlphaFoldDB" id="A0AAD5VGR5"/>
<organism evidence="2 3">
    <name type="scientific">Leucocoprinus birnbaumii</name>
    <dbReference type="NCBI Taxonomy" id="56174"/>
    <lineage>
        <taxon>Eukaryota</taxon>
        <taxon>Fungi</taxon>
        <taxon>Dikarya</taxon>
        <taxon>Basidiomycota</taxon>
        <taxon>Agaricomycotina</taxon>
        <taxon>Agaricomycetes</taxon>
        <taxon>Agaricomycetidae</taxon>
        <taxon>Agaricales</taxon>
        <taxon>Agaricineae</taxon>
        <taxon>Agaricaceae</taxon>
        <taxon>Leucocoprinus</taxon>
    </lineage>
</organism>
<dbReference type="InterPro" id="IPR036249">
    <property type="entry name" value="Thioredoxin-like_sf"/>
</dbReference>
<name>A0AAD5VGR5_9AGAR</name>
<dbReference type="CDD" id="cd00299">
    <property type="entry name" value="GST_C_family"/>
    <property type="match status" value="1"/>
</dbReference>
<dbReference type="Proteomes" id="UP001213000">
    <property type="component" value="Unassembled WGS sequence"/>
</dbReference>
<keyword evidence="3" id="KW-1185">Reference proteome</keyword>
<dbReference type="Gene3D" id="3.40.30.10">
    <property type="entry name" value="Glutaredoxin"/>
    <property type="match status" value="1"/>
</dbReference>
<evidence type="ECO:0000313" key="3">
    <source>
        <dbReference type="Proteomes" id="UP001213000"/>
    </source>
</evidence>